<feature type="region of interest" description="Disordered" evidence="1">
    <location>
        <begin position="16"/>
        <end position="37"/>
    </location>
</feature>
<evidence type="ECO:0000313" key="2">
    <source>
        <dbReference type="EMBL" id="PUZ76447.1"/>
    </source>
</evidence>
<dbReference type="Proteomes" id="UP000244336">
    <property type="component" value="Chromosome 1"/>
</dbReference>
<keyword evidence="3" id="KW-1185">Reference proteome</keyword>
<protein>
    <submittedName>
        <fullName evidence="2">Uncharacterized protein</fullName>
    </submittedName>
</protein>
<evidence type="ECO:0000313" key="3">
    <source>
        <dbReference type="Proteomes" id="UP000244336"/>
    </source>
</evidence>
<dbReference type="EMBL" id="CM009749">
    <property type="protein sequence ID" value="PUZ76448.1"/>
    <property type="molecule type" value="Genomic_DNA"/>
</dbReference>
<sequence length="140" mass="15995">MDPVRIPLSGWPSRLNRRLSGARGPGRAASPPRSGLQRIDEPRLTRAAMDGSWVMEERGGWILICCRELLLQRKWRCDTYPGTAMLDRWAVTWRDGVLVGWEPWEKQRVTCASQEEKKGYMQLRECVGSGRAVERAIGEQ</sequence>
<proteinExistence type="predicted"/>
<evidence type="ECO:0000256" key="1">
    <source>
        <dbReference type="SAM" id="MobiDB-lite"/>
    </source>
</evidence>
<reference evidence="2 3" key="1">
    <citation type="submission" date="2018-04" db="EMBL/GenBank/DDBJ databases">
        <title>WGS assembly of Panicum hallii var. hallii HAL2.</title>
        <authorList>
            <person name="Lovell J."/>
            <person name="Jenkins J."/>
            <person name="Lowry D."/>
            <person name="Mamidi S."/>
            <person name="Sreedasyam A."/>
            <person name="Weng X."/>
            <person name="Barry K."/>
            <person name="Bonette J."/>
            <person name="Campitelli B."/>
            <person name="Daum C."/>
            <person name="Gordon S."/>
            <person name="Gould B."/>
            <person name="Lipzen A."/>
            <person name="MacQueen A."/>
            <person name="Palacio-Mejia J."/>
            <person name="Plott C."/>
            <person name="Shakirov E."/>
            <person name="Shu S."/>
            <person name="Yoshinaga Y."/>
            <person name="Zane M."/>
            <person name="Rokhsar D."/>
            <person name="Grimwood J."/>
            <person name="Schmutz J."/>
            <person name="Juenger T."/>
        </authorList>
    </citation>
    <scope>NUCLEOTIDE SEQUENCE [LARGE SCALE GENOMIC DNA]</scope>
    <source>
        <strain evidence="3">cv. HAL2</strain>
        <strain evidence="2">HAL2</strain>
    </source>
</reference>
<dbReference type="EMBL" id="CM009749">
    <property type="protein sequence ID" value="PUZ76447.1"/>
    <property type="molecule type" value="Genomic_DNA"/>
</dbReference>
<dbReference type="Gramene" id="PUZ76448">
    <property type="protein sequence ID" value="PUZ76448"/>
    <property type="gene ID" value="GQ55_1G291900"/>
</dbReference>
<dbReference type="Gramene" id="PUZ76447">
    <property type="protein sequence ID" value="PUZ76447"/>
    <property type="gene ID" value="GQ55_1G291900"/>
</dbReference>
<gene>
    <name evidence="2" type="ORF">GQ55_1G291900</name>
</gene>
<name>A0A2T7F8P3_9POAL</name>
<dbReference type="AlphaFoldDB" id="A0A2T7F8P3"/>
<accession>A0A2T7F8P3</accession>
<organism evidence="2 3">
    <name type="scientific">Panicum hallii var. hallii</name>
    <dbReference type="NCBI Taxonomy" id="1504633"/>
    <lineage>
        <taxon>Eukaryota</taxon>
        <taxon>Viridiplantae</taxon>
        <taxon>Streptophyta</taxon>
        <taxon>Embryophyta</taxon>
        <taxon>Tracheophyta</taxon>
        <taxon>Spermatophyta</taxon>
        <taxon>Magnoliopsida</taxon>
        <taxon>Liliopsida</taxon>
        <taxon>Poales</taxon>
        <taxon>Poaceae</taxon>
        <taxon>PACMAD clade</taxon>
        <taxon>Panicoideae</taxon>
        <taxon>Panicodae</taxon>
        <taxon>Paniceae</taxon>
        <taxon>Panicinae</taxon>
        <taxon>Panicum</taxon>
        <taxon>Panicum sect. Panicum</taxon>
    </lineage>
</organism>